<evidence type="ECO:0000313" key="2">
    <source>
        <dbReference type="EMBL" id="KAJ4375199.1"/>
    </source>
</evidence>
<feature type="compositionally biased region" description="Polar residues" evidence="1">
    <location>
        <begin position="88"/>
        <end position="99"/>
    </location>
</feature>
<sequence>MRPQALEAATTQNHNEDTPQPVDVSKDKDHNLEKSSVTPAKPSTPFGERTDGTESAAKLVESAVHGMKAAVDGALTWAEKKSEELSLEQDSTGPYTSPATCVPSDLDAIANGILPAMPTERQPEGHGNGASQQNQAEEHDGSVAKPRN</sequence>
<gene>
    <name evidence="2" type="ORF">N0V83_002285</name>
</gene>
<proteinExistence type="predicted"/>
<evidence type="ECO:0000313" key="3">
    <source>
        <dbReference type="Proteomes" id="UP001140560"/>
    </source>
</evidence>
<name>A0A9W8YEI0_9PLEO</name>
<reference evidence="2" key="1">
    <citation type="submission" date="2022-10" db="EMBL/GenBank/DDBJ databases">
        <title>Tapping the CABI collections for fungal endophytes: first genome assemblies for Collariella, Neodidymelliopsis, Ascochyta clinopodiicola, Didymella pomorum, Didymosphaeria variabile, Neocosmospora piperis and Neocucurbitaria cava.</title>
        <authorList>
            <person name="Hill R."/>
        </authorList>
    </citation>
    <scope>NUCLEOTIDE SEQUENCE</scope>
    <source>
        <strain evidence="2">IMI 356814</strain>
    </source>
</reference>
<feature type="region of interest" description="Disordered" evidence="1">
    <location>
        <begin position="81"/>
        <end position="102"/>
    </location>
</feature>
<feature type="compositionally biased region" description="Basic and acidic residues" evidence="1">
    <location>
        <begin position="24"/>
        <end position="33"/>
    </location>
</feature>
<dbReference type="EMBL" id="JAPEUY010000003">
    <property type="protein sequence ID" value="KAJ4375199.1"/>
    <property type="molecule type" value="Genomic_DNA"/>
</dbReference>
<protein>
    <submittedName>
        <fullName evidence="2">Uncharacterized protein</fullName>
    </submittedName>
</protein>
<dbReference type="Proteomes" id="UP001140560">
    <property type="component" value="Unassembled WGS sequence"/>
</dbReference>
<feature type="region of interest" description="Disordered" evidence="1">
    <location>
        <begin position="1"/>
        <end position="54"/>
    </location>
</feature>
<feature type="region of interest" description="Disordered" evidence="1">
    <location>
        <begin position="115"/>
        <end position="148"/>
    </location>
</feature>
<accession>A0A9W8YEI0</accession>
<evidence type="ECO:0000256" key="1">
    <source>
        <dbReference type="SAM" id="MobiDB-lite"/>
    </source>
</evidence>
<organism evidence="2 3">
    <name type="scientific">Neocucurbitaria cava</name>
    <dbReference type="NCBI Taxonomy" id="798079"/>
    <lineage>
        <taxon>Eukaryota</taxon>
        <taxon>Fungi</taxon>
        <taxon>Dikarya</taxon>
        <taxon>Ascomycota</taxon>
        <taxon>Pezizomycotina</taxon>
        <taxon>Dothideomycetes</taxon>
        <taxon>Pleosporomycetidae</taxon>
        <taxon>Pleosporales</taxon>
        <taxon>Pleosporineae</taxon>
        <taxon>Cucurbitariaceae</taxon>
        <taxon>Neocucurbitaria</taxon>
    </lineage>
</organism>
<dbReference type="OrthoDB" id="3797550at2759"/>
<comment type="caution">
    <text evidence="2">The sequence shown here is derived from an EMBL/GenBank/DDBJ whole genome shotgun (WGS) entry which is preliminary data.</text>
</comment>
<dbReference type="AlphaFoldDB" id="A0A9W8YEI0"/>
<keyword evidence="3" id="KW-1185">Reference proteome</keyword>